<evidence type="ECO:0000313" key="4">
    <source>
        <dbReference type="Proteomes" id="UP000322080"/>
    </source>
</evidence>
<sequence>MAATEPALDQAVICDQAATLASARTGVPISVMKAITLTETGRTRDGIARPWPWTVNMEGKGMWFDDRTAALAYATAHHDLGARSFDIGCFQINYKWHHEAFATIDQMFDPAANALYAAGFLQQLFAETGDWELAAGAYHSRTPDHAERYRARFASYRAMFLAEDALPLRVTAIAGGTGGGAAPPSHARVNTFPLLQAGGDAAIGSLVPLDARGASGSLFARDGAG</sequence>
<comment type="caution">
    <text evidence="3">The sequence shown here is derived from an EMBL/GenBank/DDBJ whole genome shotgun (WGS) entry which is preliminary data.</text>
</comment>
<dbReference type="InterPro" id="IPR008258">
    <property type="entry name" value="Transglycosylase_SLT_dom_1"/>
</dbReference>
<protein>
    <submittedName>
        <fullName evidence="3">Lytic transglycosylase domain-containing protein</fullName>
    </submittedName>
</protein>
<evidence type="ECO:0000256" key="1">
    <source>
        <dbReference type="ARBA" id="ARBA00009387"/>
    </source>
</evidence>
<organism evidence="3 4">
    <name type="scientific">Maritimibacter fusiformis</name>
    <dbReference type="NCBI Taxonomy" id="2603819"/>
    <lineage>
        <taxon>Bacteria</taxon>
        <taxon>Pseudomonadati</taxon>
        <taxon>Pseudomonadota</taxon>
        <taxon>Alphaproteobacteria</taxon>
        <taxon>Rhodobacterales</taxon>
        <taxon>Roseobacteraceae</taxon>
        <taxon>Maritimibacter</taxon>
    </lineage>
</organism>
<dbReference type="EMBL" id="VSIY01000015">
    <property type="protein sequence ID" value="TYB77888.1"/>
    <property type="molecule type" value="Genomic_DNA"/>
</dbReference>
<dbReference type="SUPFAM" id="SSF53955">
    <property type="entry name" value="Lysozyme-like"/>
    <property type="match status" value="1"/>
</dbReference>
<reference evidence="3 4" key="1">
    <citation type="submission" date="2019-08" db="EMBL/GenBank/DDBJ databases">
        <title>Identification of a novel species of the genus Boseongicola.</title>
        <authorList>
            <person name="Zhang X.-Q."/>
        </authorList>
    </citation>
    <scope>NUCLEOTIDE SEQUENCE [LARGE SCALE GENOMIC DNA]</scope>
    <source>
        <strain evidence="3 4">HY14</strain>
    </source>
</reference>
<name>A0A5D0RB03_9RHOB</name>
<gene>
    <name evidence="3" type="ORF">FVF75_16755</name>
</gene>
<comment type="similarity">
    <text evidence="1">Belongs to the virb1 family.</text>
</comment>
<evidence type="ECO:0000313" key="3">
    <source>
        <dbReference type="EMBL" id="TYB77888.1"/>
    </source>
</evidence>
<dbReference type="InterPro" id="IPR023346">
    <property type="entry name" value="Lysozyme-like_dom_sf"/>
</dbReference>
<keyword evidence="4" id="KW-1185">Reference proteome</keyword>
<feature type="domain" description="Transglycosylase SLT" evidence="2">
    <location>
        <begin position="83"/>
        <end position="140"/>
    </location>
</feature>
<dbReference type="Gene3D" id="1.10.530.10">
    <property type="match status" value="1"/>
</dbReference>
<proteinExistence type="inferred from homology"/>
<evidence type="ECO:0000259" key="2">
    <source>
        <dbReference type="Pfam" id="PF01464"/>
    </source>
</evidence>
<accession>A0A5D0RB03</accession>
<dbReference type="AlphaFoldDB" id="A0A5D0RB03"/>
<dbReference type="Pfam" id="PF01464">
    <property type="entry name" value="SLT"/>
    <property type="match status" value="1"/>
</dbReference>
<dbReference type="Proteomes" id="UP000322080">
    <property type="component" value="Unassembled WGS sequence"/>
</dbReference>